<accession>A0AAV7IR61</accession>
<sequence length="263" mass="30356">MFVQAPEGRSVMYVTRLDILEKIALYLYRLIIKISQDQSSQKFFEEDTSQQIQKRRETPVWINPLLEPERDETDNMLVSDNIEYNTVWINPLLGQEGFTRQWSLNASFITGKLASRRIFRKPGNGSPPEKRQRIPISVWIFGVRLNGILDTGSERSYINEKVYEDIKHLAAVEVGALFHNSNRGSVAGEQYLSVLPDLGWSSVLGMDFSRLDLRFKSTARTARGNFRILQKSLYFNLSTVMRSQHNYVLCLNFKRQIKRISGG</sequence>
<evidence type="ECO:0008006" key="3">
    <source>
        <dbReference type="Google" id="ProtNLM"/>
    </source>
</evidence>
<dbReference type="InterPro" id="IPR001969">
    <property type="entry name" value="Aspartic_peptidase_AS"/>
</dbReference>
<evidence type="ECO:0000313" key="1">
    <source>
        <dbReference type="EMBL" id="KAH0556463.1"/>
    </source>
</evidence>
<name>A0AAV7IR61_COTGL</name>
<proteinExistence type="predicted"/>
<dbReference type="GO" id="GO:0004190">
    <property type="term" value="F:aspartic-type endopeptidase activity"/>
    <property type="evidence" value="ECO:0007669"/>
    <property type="project" value="InterPro"/>
</dbReference>
<dbReference type="AlphaFoldDB" id="A0AAV7IR61"/>
<comment type="caution">
    <text evidence="1">The sequence shown here is derived from an EMBL/GenBank/DDBJ whole genome shotgun (WGS) entry which is preliminary data.</text>
</comment>
<dbReference type="Proteomes" id="UP000826195">
    <property type="component" value="Unassembled WGS sequence"/>
</dbReference>
<dbReference type="GO" id="GO:0006508">
    <property type="term" value="P:proteolysis"/>
    <property type="evidence" value="ECO:0007669"/>
    <property type="project" value="InterPro"/>
</dbReference>
<dbReference type="PROSITE" id="PS00141">
    <property type="entry name" value="ASP_PROTEASE"/>
    <property type="match status" value="1"/>
</dbReference>
<reference evidence="1 2" key="1">
    <citation type="journal article" date="2021" name="J. Hered.">
        <title>A chromosome-level genome assembly of the parasitoid wasp, Cotesia glomerata (Hymenoptera: Braconidae).</title>
        <authorList>
            <person name="Pinto B.J."/>
            <person name="Weis J.J."/>
            <person name="Gamble T."/>
            <person name="Ode P.J."/>
            <person name="Paul R."/>
            <person name="Zaspel J.M."/>
        </authorList>
    </citation>
    <scope>NUCLEOTIDE SEQUENCE [LARGE SCALE GENOMIC DNA]</scope>
    <source>
        <strain evidence="1">CgM1</strain>
    </source>
</reference>
<organism evidence="1 2">
    <name type="scientific">Cotesia glomerata</name>
    <name type="common">Lepidopteran parasitic wasp</name>
    <name type="synonym">Apanteles glomeratus</name>
    <dbReference type="NCBI Taxonomy" id="32391"/>
    <lineage>
        <taxon>Eukaryota</taxon>
        <taxon>Metazoa</taxon>
        <taxon>Ecdysozoa</taxon>
        <taxon>Arthropoda</taxon>
        <taxon>Hexapoda</taxon>
        <taxon>Insecta</taxon>
        <taxon>Pterygota</taxon>
        <taxon>Neoptera</taxon>
        <taxon>Endopterygota</taxon>
        <taxon>Hymenoptera</taxon>
        <taxon>Apocrita</taxon>
        <taxon>Ichneumonoidea</taxon>
        <taxon>Braconidae</taxon>
        <taxon>Microgastrinae</taxon>
        <taxon>Cotesia</taxon>
    </lineage>
</organism>
<protein>
    <recommendedName>
        <fullName evidence="3">Peptidase A2 domain-containing protein</fullName>
    </recommendedName>
</protein>
<gene>
    <name evidence="1" type="ORF">KQX54_000713</name>
</gene>
<dbReference type="EMBL" id="JAHXZJ010000773">
    <property type="protein sequence ID" value="KAH0556463.1"/>
    <property type="molecule type" value="Genomic_DNA"/>
</dbReference>
<keyword evidence="2" id="KW-1185">Reference proteome</keyword>
<evidence type="ECO:0000313" key="2">
    <source>
        <dbReference type="Proteomes" id="UP000826195"/>
    </source>
</evidence>